<dbReference type="Gene3D" id="3.40.50.620">
    <property type="entry name" value="HUPs"/>
    <property type="match status" value="1"/>
</dbReference>
<dbReference type="NCBIfam" id="NF000839">
    <property type="entry name" value="PRK00071.1-1"/>
    <property type="match status" value="1"/>
</dbReference>
<dbReference type="InterPro" id="IPR014729">
    <property type="entry name" value="Rossmann-like_a/b/a_fold"/>
</dbReference>
<dbReference type="Pfam" id="PF01467">
    <property type="entry name" value="CTP_transf_like"/>
    <property type="match status" value="1"/>
</dbReference>
<dbReference type="GO" id="GO:0009435">
    <property type="term" value="P:NAD+ biosynthetic process"/>
    <property type="evidence" value="ECO:0007669"/>
    <property type="project" value="UniProtKB-UniPathway"/>
</dbReference>
<dbReference type="GO" id="GO:0004515">
    <property type="term" value="F:nicotinate-nucleotide adenylyltransferase activity"/>
    <property type="evidence" value="ECO:0007669"/>
    <property type="project" value="UniProtKB-EC"/>
</dbReference>
<evidence type="ECO:0000256" key="9">
    <source>
        <dbReference type="ARBA" id="ARBA00022840"/>
    </source>
</evidence>
<organism evidence="16 17">
    <name type="scientific">Pseudoxanthomonas spadix (strain BD-a59)</name>
    <dbReference type="NCBI Taxonomy" id="1045855"/>
    <lineage>
        <taxon>Bacteria</taxon>
        <taxon>Pseudomonadati</taxon>
        <taxon>Pseudomonadota</taxon>
        <taxon>Gammaproteobacteria</taxon>
        <taxon>Lysobacterales</taxon>
        <taxon>Lysobacteraceae</taxon>
        <taxon>Pseudoxanthomonas</taxon>
    </lineage>
</organism>
<keyword evidence="7 16" id="KW-0548">Nucleotidyltransferase</keyword>
<protein>
    <recommendedName>
        <fullName evidence="4">nicotinate-nucleotide adenylyltransferase</fullName>
        <ecNumber evidence="4">2.7.7.18</ecNumber>
    </recommendedName>
    <alternativeName>
        <fullName evidence="13">Deamido-NAD(+) diphosphorylase</fullName>
    </alternativeName>
    <alternativeName>
        <fullName evidence="12">Deamido-NAD(+) pyrophosphorylase</fullName>
    </alternativeName>
    <alternativeName>
        <fullName evidence="11">Nicotinate mononucleotide adenylyltransferase</fullName>
    </alternativeName>
</protein>
<gene>
    <name evidence="16" type="primary">nadD</name>
    <name evidence="16" type="ordered locus">DSC_11295</name>
</gene>
<reference evidence="16 17" key="1">
    <citation type="journal article" date="2012" name="J. Bacteriol.">
        <title>Complete Genome Sequence of the BTEX-Degrading Bacterium Pseudoxanthomonas spadix BD-a59.</title>
        <authorList>
            <person name="Lee S.H."/>
            <person name="Jin H.M."/>
            <person name="Lee H.J."/>
            <person name="Kim J.M."/>
            <person name="Jeon C.O."/>
        </authorList>
    </citation>
    <scope>NUCLEOTIDE SEQUENCE [LARGE SCALE GENOMIC DNA]</scope>
    <source>
        <strain evidence="16 17">BD-a59</strain>
    </source>
</reference>
<comment type="catalytic activity">
    <reaction evidence="14">
        <text>nicotinate beta-D-ribonucleotide + ATP + H(+) = deamido-NAD(+) + diphosphate</text>
        <dbReference type="Rhea" id="RHEA:22860"/>
        <dbReference type="ChEBI" id="CHEBI:15378"/>
        <dbReference type="ChEBI" id="CHEBI:30616"/>
        <dbReference type="ChEBI" id="CHEBI:33019"/>
        <dbReference type="ChEBI" id="CHEBI:57502"/>
        <dbReference type="ChEBI" id="CHEBI:58437"/>
        <dbReference type="EC" id="2.7.7.18"/>
    </reaction>
</comment>
<keyword evidence="5" id="KW-0662">Pyridine nucleotide biosynthesis</keyword>
<dbReference type="Proteomes" id="UP000005870">
    <property type="component" value="Chromosome"/>
</dbReference>
<evidence type="ECO:0000256" key="10">
    <source>
        <dbReference type="ARBA" id="ARBA00023027"/>
    </source>
</evidence>
<sequence>MTLVPAADPPHRPPPGANAGQRLAMLEAAVAGDPGLRVDRRELDRPGPSYTVDTLRELRAELGPQAPLALLIGADSFLGLPDWHQWQALFGLAHLVVAERADTMLEQLPAVLAEAVAARWTSESADLQSAPAGRVLRLHQPLQAESASDVRARIAAGQSWQALVPPAVAAFIMAHGLYGAAAL</sequence>
<evidence type="ECO:0000256" key="5">
    <source>
        <dbReference type="ARBA" id="ARBA00022642"/>
    </source>
</evidence>
<evidence type="ECO:0000256" key="3">
    <source>
        <dbReference type="ARBA" id="ARBA00009014"/>
    </source>
</evidence>
<keyword evidence="8" id="KW-0547">Nucleotide-binding</keyword>
<evidence type="ECO:0000256" key="2">
    <source>
        <dbReference type="ARBA" id="ARBA00005019"/>
    </source>
</evidence>
<comment type="similarity">
    <text evidence="3">Belongs to the NadD family.</text>
</comment>
<dbReference type="eggNOG" id="COG1057">
    <property type="taxonomic scope" value="Bacteria"/>
</dbReference>
<dbReference type="NCBIfam" id="TIGR00482">
    <property type="entry name" value="nicotinate (nicotinamide) nucleotide adenylyltransferase"/>
    <property type="match status" value="1"/>
</dbReference>
<evidence type="ECO:0000256" key="11">
    <source>
        <dbReference type="ARBA" id="ARBA00031253"/>
    </source>
</evidence>
<evidence type="ECO:0000256" key="12">
    <source>
        <dbReference type="ARBA" id="ARBA00033140"/>
    </source>
</evidence>
<dbReference type="HOGENOM" id="CLU_069765_0_0_6"/>
<comment type="pathway">
    <text evidence="2">Cofactor biosynthesis; NAD(+) biosynthesis; deamido-NAD(+) from nicotinate D-ribonucleotide: step 1/1.</text>
</comment>
<keyword evidence="10" id="KW-0520">NAD</keyword>
<evidence type="ECO:0000256" key="4">
    <source>
        <dbReference type="ARBA" id="ARBA00012389"/>
    </source>
</evidence>
<evidence type="ECO:0000256" key="7">
    <source>
        <dbReference type="ARBA" id="ARBA00022695"/>
    </source>
</evidence>
<dbReference type="CDD" id="cd02165">
    <property type="entry name" value="NMNAT"/>
    <property type="match status" value="1"/>
</dbReference>
<evidence type="ECO:0000259" key="15">
    <source>
        <dbReference type="Pfam" id="PF01467"/>
    </source>
</evidence>
<name>G7UQ19_PSEUP</name>
<evidence type="ECO:0000256" key="14">
    <source>
        <dbReference type="ARBA" id="ARBA00048721"/>
    </source>
</evidence>
<keyword evidence="6" id="KW-0808">Transferase</keyword>
<evidence type="ECO:0000313" key="16">
    <source>
        <dbReference type="EMBL" id="AER56903.1"/>
    </source>
</evidence>
<dbReference type="InterPro" id="IPR004821">
    <property type="entry name" value="Cyt_trans-like"/>
</dbReference>
<keyword evidence="17" id="KW-1185">Reference proteome</keyword>
<proteinExistence type="inferred from homology"/>
<dbReference type="KEGG" id="psd:DSC_11295"/>
<dbReference type="STRING" id="1045855.DSC_11295"/>
<dbReference type="InterPro" id="IPR005248">
    <property type="entry name" value="NadD/NMNAT"/>
</dbReference>
<evidence type="ECO:0000256" key="8">
    <source>
        <dbReference type="ARBA" id="ARBA00022741"/>
    </source>
</evidence>
<dbReference type="PANTHER" id="PTHR21342">
    <property type="entry name" value="PHOSPHOPANTETHEINE ADENYLYLTRANSFERASE"/>
    <property type="match status" value="1"/>
</dbReference>
<dbReference type="UniPathway" id="UPA00253">
    <property type="reaction ID" value="UER00332"/>
</dbReference>
<evidence type="ECO:0000256" key="1">
    <source>
        <dbReference type="ARBA" id="ARBA00002324"/>
    </source>
</evidence>
<evidence type="ECO:0000256" key="13">
    <source>
        <dbReference type="ARBA" id="ARBA00033353"/>
    </source>
</evidence>
<dbReference type="SUPFAM" id="SSF52374">
    <property type="entry name" value="Nucleotidylyl transferase"/>
    <property type="match status" value="1"/>
</dbReference>
<comment type="function">
    <text evidence="1">Catalyzes the reversible adenylation of nicotinate mononucleotide (NaMN) to nicotinic acid adenine dinucleotide (NaAD).</text>
</comment>
<accession>G7UQ19</accession>
<dbReference type="AlphaFoldDB" id="G7UQ19"/>
<evidence type="ECO:0000313" key="17">
    <source>
        <dbReference type="Proteomes" id="UP000005870"/>
    </source>
</evidence>
<dbReference type="PANTHER" id="PTHR21342:SF0">
    <property type="entry name" value="BIFUNCTIONAL NMN ADENYLYLTRANSFERASE_NUDIX HYDROLASE"/>
    <property type="match status" value="1"/>
</dbReference>
<dbReference type="EMBL" id="CP003093">
    <property type="protein sequence ID" value="AER56903.1"/>
    <property type="molecule type" value="Genomic_DNA"/>
</dbReference>
<dbReference type="GO" id="GO:0005524">
    <property type="term" value="F:ATP binding"/>
    <property type="evidence" value="ECO:0007669"/>
    <property type="project" value="UniProtKB-KW"/>
</dbReference>
<feature type="domain" description="Cytidyltransferase-like" evidence="15">
    <location>
        <begin position="3"/>
        <end position="116"/>
    </location>
</feature>
<evidence type="ECO:0000256" key="6">
    <source>
        <dbReference type="ARBA" id="ARBA00022679"/>
    </source>
</evidence>
<dbReference type="EC" id="2.7.7.18" evidence="4"/>
<keyword evidence="9" id="KW-0067">ATP-binding</keyword>